<evidence type="ECO:0000313" key="2">
    <source>
        <dbReference type="EMBL" id="SEA43907.1"/>
    </source>
</evidence>
<keyword evidence="1" id="KW-0472">Membrane</keyword>
<feature type="transmembrane region" description="Helical" evidence="1">
    <location>
        <begin position="110"/>
        <end position="130"/>
    </location>
</feature>
<evidence type="ECO:0000313" key="3">
    <source>
        <dbReference type="Proteomes" id="UP000198850"/>
    </source>
</evidence>
<feature type="transmembrane region" description="Helical" evidence="1">
    <location>
        <begin position="29"/>
        <end position="47"/>
    </location>
</feature>
<proteinExistence type="predicted"/>
<dbReference type="Proteomes" id="UP000198850">
    <property type="component" value="Unassembled WGS sequence"/>
</dbReference>
<feature type="transmembrane region" description="Helical" evidence="1">
    <location>
        <begin position="59"/>
        <end position="81"/>
    </location>
</feature>
<keyword evidence="1" id="KW-0812">Transmembrane</keyword>
<evidence type="ECO:0000256" key="1">
    <source>
        <dbReference type="SAM" id="Phobius"/>
    </source>
</evidence>
<dbReference type="STRING" id="425514.SAMN05443550_103229"/>
<accession>A0A1H4B736</accession>
<protein>
    <submittedName>
        <fullName evidence="2">Uncharacterized protein</fullName>
    </submittedName>
</protein>
<name>A0A1H4B736_9SPHI</name>
<reference evidence="2 3" key="1">
    <citation type="submission" date="2016-10" db="EMBL/GenBank/DDBJ databases">
        <authorList>
            <person name="de Groot N.N."/>
        </authorList>
    </citation>
    <scope>NUCLEOTIDE SEQUENCE [LARGE SCALE GENOMIC DNA]</scope>
    <source>
        <strain evidence="2 3">DSM 19033</strain>
    </source>
</reference>
<dbReference type="RefSeq" id="WP_245735162.1">
    <property type="nucleotide sequence ID" value="NZ_FNRA01000003.1"/>
</dbReference>
<organism evidence="2 3">
    <name type="scientific">Pedobacter hartonius</name>
    <dbReference type="NCBI Taxonomy" id="425514"/>
    <lineage>
        <taxon>Bacteria</taxon>
        <taxon>Pseudomonadati</taxon>
        <taxon>Bacteroidota</taxon>
        <taxon>Sphingobacteriia</taxon>
        <taxon>Sphingobacteriales</taxon>
        <taxon>Sphingobacteriaceae</taxon>
        <taxon>Pedobacter</taxon>
    </lineage>
</organism>
<sequence length="131" mass="15302">MKPKIMPLYEVYEPEWPAVSFITRWERELVFLLLLFIWCFAPSWLRLADRTTGSVDQSIWLLILLSLLSFLLIAALVWWLLQRSWARLKLPSIGLIVSHFKSLTPWQQLGFYWASYALLLLAALGCLMALC</sequence>
<dbReference type="EMBL" id="FNRA01000003">
    <property type="protein sequence ID" value="SEA43907.1"/>
    <property type="molecule type" value="Genomic_DNA"/>
</dbReference>
<dbReference type="AlphaFoldDB" id="A0A1H4B736"/>
<keyword evidence="3" id="KW-1185">Reference proteome</keyword>
<keyword evidence="1" id="KW-1133">Transmembrane helix</keyword>
<gene>
    <name evidence="2" type="ORF">SAMN05443550_103229</name>
</gene>